<organism evidence="1">
    <name type="scientific">Magallana gigas</name>
    <name type="common">Pacific oyster</name>
    <name type="synonym">Crassostrea gigas</name>
    <dbReference type="NCBI Taxonomy" id="29159"/>
    <lineage>
        <taxon>Eukaryota</taxon>
        <taxon>Metazoa</taxon>
        <taxon>Spiralia</taxon>
        <taxon>Lophotrochozoa</taxon>
        <taxon>Mollusca</taxon>
        <taxon>Bivalvia</taxon>
        <taxon>Autobranchia</taxon>
        <taxon>Pteriomorphia</taxon>
        <taxon>Ostreida</taxon>
        <taxon>Ostreoidea</taxon>
        <taxon>Ostreidae</taxon>
        <taxon>Magallana</taxon>
    </lineage>
</organism>
<dbReference type="HOGENOM" id="CLU_2239187_0_0_1"/>
<dbReference type="InParanoid" id="K1QTY9"/>
<gene>
    <name evidence="1" type="ORF">CGI_10026859</name>
</gene>
<proteinExistence type="predicted"/>
<sequence>MRLGADAQVDEILYKQENICGAITQNQDYEDVASWGCRLEDLINKAMHLKQVKPSEANGMLRNMFYEGMKSTLQDTTGYIFEKIRDSVRRKEEEMNKRKHSQLDK</sequence>
<dbReference type="AlphaFoldDB" id="K1QTY9"/>
<evidence type="ECO:0000313" key="1">
    <source>
        <dbReference type="EMBL" id="EKC34719.1"/>
    </source>
</evidence>
<reference evidence="1" key="1">
    <citation type="journal article" date="2012" name="Nature">
        <title>The oyster genome reveals stress adaptation and complexity of shell formation.</title>
        <authorList>
            <person name="Zhang G."/>
            <person name="Fang X."/>
            <person name="Guo X."/>
            <person name="Li L."/>
            <person name="Luo R."/>
            <person name="Xu F."/>
            <person name="Yang P."/>
            <person name="Zhang L."/>
            <person name="Wang X."/>
            <person name="Qi H."/>
            <person name="Xiong Z."/>
            <person name="Que H."/>
            <person name="Xie Y."/>
            <person name="Holland P.W."/>
            <person name="Paps J."/>
            <person name="Zhu Y."/>
            <person name="Wu F."/>
            <person name="Chen Y."/>
            <person name="Wang J."/>
            <person name="Peng C."/>
            <person name="Meng J."/>
            <person name="Yang L."/>
            <person name="Liu J."/>
            <person name="Wen B."/>
            <person name="Zhang N."/>
            <person name="Huang Z."/>
            <person name="Zhu Q."/>
            <person name="Feng Y."/>
            <person name="Mount A."/>
            <person name="Hedgecock D."/>
            <person name="Xu Z."/>
            <person name="Liu Y."/>
            <person name="Domazet-Loso T."/>
            <person name="Du Y."/>
            <person name="Sun X."/>
            <person name="Zhang S."/>
            <person name="Liu B."/>
            <person name="Cheng P."/>
            <person name="Jiang X."/>
            <person name="Li J."/>
            <person name="Fan D."/>
            <person name="Wang W."/>
            <person name="Fu W."/>
            <person name="Wang T."/>
            <person name="Wang B."/>
            <person name="Zhang J."/>
            <person name="Peng Z."/>
            <person name="Li Y."/>
            <person name="Li N."/>
            <person name="Wang J."/>
            <person name="Chen M."/>
            <person name="He Y."/>
            <person name="Tan F."/>
            <person name="Song X."/>
            <person name="Zheng Q."/>
            <person name="Huang R."/>
            <person name="Yang H."/>
            <person name="Du X."/>
            <person name="Chen L."/>
            <person name="Yang M."/>
            <person name="Gaffney P.M."/>
            <person name="Wang S."/>
            <person name="Luo L."/>
            <person name="She Z."/>
            <person name="Ming Y."/>
            <person name="Huang W."/>
            <person name="Zhang S."/>
            <person name="Huang B."/>
            <person name="Zhang Y."/>
            <person name="Qu T."/>
            <person name="Ni P."/>
            <person name="Miao G."/>
            <person name="Wang J."/>
            <person name="Wang Q."/>
            <person name="Steinberg C.E."/>
            <person name="Wang H."/>
            <person name="Li N."/>
            <person name="Qian L."/>
            <person name="Zhang G."/>
            <person name="Li Y."/>
            <person name="Yang H."/>
            <person name="Liu X."/>
            <person name="Wang J."/>
            <person name="Yin Y."/>
            <person name="Wang J."/>
        </authorList>
    </citation>
    <scope>NUCLEOTIDE SEQUENCE [LARGE SCALE GENOMIC DNA]</scope>
    <source>
        <strain evidence="1">05x7-T-G4-1.051#20</strain>
    </source>
</reference>
<name>K1QTY9_MAGGI</name>
<protein>
    <submittedName>
        <fullName evidence="1">Uncharacterized protein</fullName>
    </submittedName>
</protein>
<dbReference type="EMBL" id="JH817038">
    <property type="protein sequence ID" value="EKC34719.1"/>
    <property type="molecule type" value="Genomic_DNA"/>
</dbReference>
<accession>K1QTY9</accession>